<evidence type="ECO:0000256" key="2">
    <source>
        <dbReference type="ARBA" id="ARBA00022741"/>
    </source>
</evidence>
<evidence type="ECO:0000256" key="1">
    <source>
        <dbReference type="ARBA" id="ARBA00022598"/>
    </source>
</evidence>
<dbReference type="Gramene" id="OE9A030539T1">
    <property type="protein sequence ID" value="OE9A030539C1"/>
    <property type="gene ID" value="OE9A030539"/>
</dbReference>
<dbReference type="GO" id="GO:0006750">
    <property type="term" value="P:glutathione biosynthetic process"/>
    <property type="evidence" value="ECO:0007669"/>
    <property type="project" value="InterPro"/>
</dbReference>
<dbReference type="InterPro" id="IPR035434">
    <property type="entry name" value="GCL_bact_plant"/>
</dbReference>
<evidence type="ECO:0000313" key="5">
    <source>
        <dbReference type="Proteomes" id="UP000594638"/>
    </source>
</evidence>
<keyword evidence="3" id="KW-0067">ATP-binding</keyword>
<reference evidence="4 5" key="1">
    <citation type="submission" date="2019-12" db="EMBL/GenBank/DDBJ databases">
        <authorList>
            <person name="Alioto T."/>
            <person name="Alioto T."/>
            <person name="Gomez Garrido J."/>
        </authorList>
    </citation>
    <scope>NUCLEOTIDE SEQUENCE [LARGE SCALE GENOMIC DNA]</scope>
</reference>
<dbReference type="AlphaFoldDB" id="A0A8S0QM63"/>
<keyword evidence="5" id="KW-1185">Reference proteome</keyword>
<dbReference type="GO" id="GO:0004357">
    <property type="term" value="F:glutamate-cysteine ligase activity"/>
    <property type="evidence" value="ECO:0007669"/>
    <property type="project" value="InterPro"/>
</dbReference>
<name>A0A8S0QM63_OLEEU</name>
<keyword evidence="2" id="KW-0547">Nucleotide-binding</keyword>
<accession>A0A8S0QM63</accession>
<dbReference type="Proteomes" id="UP000594638">
    <property type="component" value="Unassembled WGS sequence"/>
</dbReference>
<comment type="caution">
    <text evidence="4">The sequence shown here is derived from an EMBL/GenBank/DDBJ whole genome shotgun (WGS) entry which is preliminary data.</text>
</comment>
<evidence type="ECO:0000256" key="3">
    <source>
        <dbReference type="ARBA" id="ARBA00022840"/>
    </source>
</evidence>
<sequence>MAFRDGLLKHIAQEVTKLAKDGLERRGYKETGFLNEMTEVVGTGVTPAEKLLELVVISDFCQLYLDEG</sequence>
<protein>
    <submittedName>
        <fullName evidence="4">Gamma-glutamylcysteine synthetase, partial</fullName>
    </submittedName>
</protein>
<organism evidence="4 5">
    <name type="scientific">Olea europaea subsp. europaea</name>
    <dbReference type="NCBI Taxonomy" id="158383"/>
    <lineage>
        <taxon>Eukaryota</taxon>
        <taxon>Viridiplantae</taxon>
        <taxon>Streptophyta</taxon>
        <taxon>Embryophyta</taxon>
        <taxon>Tracheophyta</taxon>
        <taxon>Spermatophyta</taxon>
        <taxon>Magnoliopsida</taxon>
        <taxon>eudicotyledons</taxon>
        <taxon>Gunneridae</taxon>
        <taxon>Pentapetalae</taxon>
        <taxon>asterids</taxon>
        <taxon>lamiids</taxon>
        <taxon>Lamiales</taxon>
        <taxon>Oleaceae</taxon>
        <taxon>Oleeae</taxon>
        <taxon>Olea</taxon>
    </lineage>
</organism>
<gene>
    <name evidence="4" type="ORF">OLEA9_A030539</name>
</gene>
<dbReference type="PANTHER" id="PTHR34378">
    <property type="entry name" value="GLUTAMATE--CYSTEINE LIGASE, CHLOROPLASTIC"/>
    <property type="match status" value="1"/>
</dbReference>
<dbReference type="OrthoDB" id="2012853at2759"/>
<keyword evidence="1" id="KW-0436">Ligase</keyword>
<proteinExistence type="predicted"/>
<dbReference type="GO" id="GO:0005524">
    <property type="term" value="F:ATP binding"/>
    <property type="evidence" value="ECO:0007669"/>
    <property type="project" value="UniProtKB-KW"/>
</dbReference>
<evidence type="ECO:0000313" key="4">
    <source>
        <dbReference type="EMBL" id="CAA2966698.1"/>
    </source>
</evidence>
<dbReference type="EMBL" id="CACTIH010001865">
    <property type="protein sequence ID" value="CAA2966698.1"/>
    <property type="molecule type" value="Genomic_DNA"/>
</dbReference>
<dbReference type="Gene3D" id="3.30.590.20">
    <property type="match status" value="1"/>
</dbReference>
<dbReference type="PANTHER" id="PTHR34378:SF1">
    <property type="entry name" value="GLUTAMATE--CYSTEINE LIGASE, CHLOROPLASTIC"/>
    <property type="match status" value="1"/>
</dbReference>